<evidence type="ECO:0000256" key="4">
    <source>
        <dbReference type="ARBA" id="ARBA00022516"/>
    </source>
</evidence>
<evidence type="ECO:0000256" key="18">
    <source>
        <dbReference type="ARBA" id="ARBA00038851"/>
    </source>
</evidence>
<keyword evidence="4" id="KW-0444">Lipid biosynthesis</keyword>
<dbReference type="GO" id="GO:0006695">
    <property type="term" value="P:cholesterol biosynthetic process"/>
    <property type="evidence" value="ECO:0007669"/>
    <property type="project" value="UniProtKB-KW"/>
</dbReference>
<dbReference type="EMBL" id="BLAL01000040">
    <property type="protein sequence ID" value="GES78797.1"/>
    <property type="molecule type" value="Genomic_DNA"/>
</dbReference>
<evidence type="ECO:0000256" key="1">
    <source>
        <dbReference type="ARBA" id="ARBA00004477"/>
    </source>
</evidence>
<evidence type="ECO:0000256" key="19">
    <source>
        <dbReference type="ARBA" id="ARBA00039984"/>
    </source>
</evidence>
<comment type="subcellular location">
    <subcellularLocation>
        <location evidence="1">Endoplasmic reticulum membrane</location>
        <topology evidence="1">Multi-pass membrane protein</topology>
    </subcellularLocation>
</comment>
<evidence type="ECO:0000256" key="10">
    <source>
        <dbReference type="ARBA" id="ARBA00022955"/>
    </source>
</evidence>
<evidence type="ECO:0000256" key="17">
    <source>
        <dbReference type="ARBA" id="ARBA00023221"/>
    </source>
</evidence>
<evidence type="ECO:0000256" key="22">
    <source>
        <dbReference type="ARBA" id="ARBA00047826"/>
    </source>
</evidence>
<evidence type="ECO:0000256" key="15">
    <source>
        <dbReference type="ARBA" id="ARBA00023136"/>
    </source>
</evidence>
<feature type="transmembrane region" description="Helical" evidence="23">
    <location>
        <begin position="272"/>
        <end position="290"/>
    </location>
</feature>
<keyword evidence="17" id="KW-0753">Steroid metabolism</keyword>
<dbReference type="Pfam" id="PF01222">
    <property type="entry name" value="ERG4_ERG24"/>
    <property type="match status" value="1"/>
</dbReference>
<evidence type="ECO:0000256" key="2">
    <source>
        <dbReference type="ARBA" id="ARBA00004770"/>
    </source>
</evidence>
<accession>A0A8H3L4M7</accession>
<feature type="transmembrane region" description="Helical" evidence="23">
    <location>
        <begin position="199"/>
        <end position="221"/>
    </location>
</feature>
<evidence type="ECO:0000256" key="5">
    <source>
        <dbReference type="ARBA" id="ARBA00022548"/>
    </source>
</evidence>
<comment type="catalytic activity">
    <reaction evidence="22">
        <text>7-dehydrodesmosterol + NADPH + H(+) = desmosterol + NADP(+)</text>
        <dbReference type="Rhea" id="RHEA:46740"/>
        <dbReference type="ChEBI" id="CHEBI:15378"/>
        <dbReference type="ChEBI" id="CHEBI:17737"/>
        <dbReference type="ChEBI" id="CHEBI:27910"/>
        <dbReference type="ChEBI" id="CHEBI:57783"/>
        <dbReference type="ChEBI" id="CHEBI:58349"/>
    </reaction>
    <physiologicalReaction direction="left-to-right" evidence="22">
        <dbReference type="Rhea" id="RHEA:46741"/>
    </physiologicalReaction>
</comment>
<evidence type="ECO:0000256" key="6">
    <source>
        <dbReference type="ARBA" id="ARBA00022692"/>
    </source>
</evidence>
<evidence type="ECO:0000256" key="9">
    <source>
        <dbReference type="ARBA" id="ARBA00022857"/>
    </source>
</evidence>
<dbReference type="EC" id="1.3.1.21" evidence="18"/>
<evidence type="ECO:0000256" key="7">
    <source>
        <dbReference type="ARBA" id="ARBA00022778"/>
    </source>
</evidence>
<dbReference type="AlphaFoldDB" id="A0A8H3L4M7"/>
<comment type="similarity">
    <text evidence="3">Belongs to the ERG4/ERG24 family.</text>
</comment>
<dbReference type="FunFam" id="1.20.120.1630:FF:000004">
    <property type="entry name" value="7-dehydrocholesterol reductase"/>
    <property type="match status" value="1"/>
</dbReference>
<keyword evidence="14" id="KW-0443">Lipid metabolism</keyword>
<reference evidence="24" key="1">
    <citation type="submission" date="2019-10" db="EMBL/GenBank/DDBJ databases">
        <title>Conservation and host-specific expression of non-tandemly repeated heterogenous ribosome RNA gene in arbuscular mycorrhizal fungi.</title>
        <authorList>
            <person name="Maeda T."/>
            <person name="Kobayashi Y."/>
            <person name="Nakagawa T."/>
            <person name="Ezawa T."/>
            <person name="Yamaguchi K."/>
            <person name="Bino T."/>
            <person name="Nishimoto Y."/>
            <person name="Shigenobu S."/>
            <person name="Kawaguchi M."/>
        </authorList>
    </citation>
    <scope>NUCLEOTIDE SEQUENCE</scope>
    <source>
        <strain evidence="24">HR1</strain>
    </source>
</reference>
<evidence type="ECO:0000313" key="25">
    <source>
        <dbReference type="Proteomes" id="UP000615446"/>
    </source>
</evidence>
<dbReference type="GO" id="GO:0016132">
    <property type="term" value="P:brassinosteroid biosynthetic process"/>
    <property type="evidence" value="ECO:0007669"/>
    <property type="project" value="TreeGrafter"/>
</dbReference>
<dbReference type="GO" id="GO:0005789">
    <property type="term" value="C:endoplasmic reticulum membrane"/>
    <property type="evidence" value="ECO:0007669"/>
    <property type="project" value="UniProtKB-SubCell"/>
</dbReference>
<keyword evidence="5" id="KW-0153">Cholesterol metabolism</keyword>
<feature type="transmembrane region" description="Helical" evidence="23">
    <location>
        <begin position="106"/>
        <end position="125"/>
    </location>
</feature>
<dbReference type="OrthoDB" id="5326588at2759"/>
<keyword evidence="15 23" id="KW-0472">Membrane</keyword>
<evidence type="ECO:0000313" key="24">
    <source>
        <dbReference type="EMBL" id="GES78797.1"/>
    </source>
</evidence>
<comment type="caution">
    <text evidence="24">The sequence shown here is derived from an EMBL/GenBank/DDBJ whole genome shotgun (WGS) entry which is preliminary data.</text>
</comment>
<evidence type="ECO:0000256" key="3">
    <source>
        <dbReference type="ARBA" id="ARBA00005402"/>
    </source>
</evidence>
<keyword evidence="12" id="KW-0560">Oxidoreductase</keyword>
<feature type="transmembrane region" description="Helical" evidence="23">
    <location>
        <begin position="175"/>
        <end position="193"/>
    </location>
</feature>
<dbReference type="PANTHER" id="PTHR21257:SF38">
    <property type="entry name" value="7-DEHYDROCHOLESTEROL REDUCTASE"/>
    <property type="match status" value="1"/>
</dbReference>
<sequence>MSSLRQRNALSEKDNEPSANIVKPKAQTGKTWGRDRDISYPTVVLSTLILTCCPLLVIYFWVVCTHYQCSIIEPIYLLQSNDFSKEAFESFILHKLPQFSWEGIKIYFAWLSFQAILYAILPAKIGYGQRTPAGHILPYKVNGLLAWFITHTLFLVGAFYFKCIYNAFSSRRSKIFWKPGIIAWTLINLSFAAAQYNKIGYVTNSMILLNFLHAVYVLDFFYNEDWYLRTIDIAHDHFGFYLAWGDTVWLPWMYTLQSHYLVRNPIDLSTPYFLFVLGMGLSGYYIFRAVNHQKDIARRKNGDCIIWGKPARFIKTQFVTSDGKTHSSILLTSGFWGISRHFNYVGDLLISLAMCLTCGFNHLLPYFYIVYMAILLIHRIWRDDARCRGKYGKYWDDYGKVVKWKLLPYIY</sequence>
<evidence type="ECO:0000256" key="14">
    <source>
        <dbReference type="ARBA" id="ARBA00023098"/>
    </source>
</evidence>
<organism evidence="24 25">
    <name type="scientific">Rhizophagus clarus</name>
    <dbReference type="NCBI Taxonomy" id="94130"/>
    <lineage>
        <taxon>Eukaryota</taxon>
        <taxon>Fungi</taxon>
        <taxon>Fungi incertae sedis</taxon>
        <taxon>Mucoromycota</taxon>
        <taxon>Glomeromycotina</taxon>
        <taxon>Glomeromycetes</taxon>
        <taxon>Glomerales</taxon>
        <taxon>Glomeraceae</taxon>
        <taxon>Rhizophagus</taxon>
    </lineage>
</organism>
<proteinExistence type="inferred from homology"/>
<dbReference type="Proteomes" id="UP000615446">
    <property type="component" value="Unassembled WGS sequence"/>
</dbReference>
<evidence type="ECO:0000256" key="12">
    <source>
        <dbReference type="ARBA" id="ARBA00023002"/>
    </source>
</evidence>
<comment type="pathway">
    <text evidence="2">Steroid biosynthesis; cholesterol biosynthesis.</text>
</comment>
<protein>
    <recommendedName>
        <fullName evidence="19">7-dehydrocholesterol reductase</fullName>
        <ecNumber evidence="18">1.3.1.21</ecNumber>
    </recommendedName>
    <alternativeName>
        <fullName evidence="20">Sterol Delta(7)-reductase</fullName>
    </alternativeName>
</protein>
<dbReference type="GO" id="GO:0047598">
    <property type="term" value="F:7-dehydrocholesterol reductase activity"/>
    <property type="evidence" value="ECO:0007669"/>
    <property type="project" value="UniProtKB-EC"/>
</dbReference>
<evidence type="ECO:0000256" key="21">
    <source>
        <dbReference type="ARBA" id="ARBA00047795"/>
    </source>
</evidence>
<feature type="transmembrane region" description="Helical" evidence="23">
    <location>
        <begin position="145"/>
        <end position="163"/>
    </location>
</feature>
<keyword evidence="9" id="KW-0521">NADP</keyword>
<feature type="transmembrane region" description="Helical" evidence="23">
    <location>
        <begin position="38"/>
        <end position="62"/>
    </location>
</feature>
<keyword evidence="7" id="KW-0152">Cholesterol biosynthesis</keyword>
<dbReference type="InterPro" id="IPR001171">
    <property type="entry name" value="ERG24_DHCR-like"/>
</dbReference>
<keyword evidence="13" id="KW-0756">Sterol biosynthesis</keyword>
<evidence type="ECO:0000256" key="23">
    <source>
        <dbReference type="SAM" id="Phobius"/>
    </source>
</evidence>
<dbReference type="InterPro" id="IPR018083">
    <property type="entry name" value="Sterol_reductase_CS"/>
</dbReference>
<keyword evidence="11 23" id="KW-1133">Transmembrane helix</keyword>
<feature type="transmembrane region" description="Helical" evidence="23">
    <location>
        <begin position="342"/>
        <end position="360"/>
    </location>
</feature>
<comment type="catalytic activity">
    <reaction evidence="21">
        <text>cholesterol + NADP(+) = 7-dehydrocholesterol + NADPH + H(+)</text>
        <dbReference type="Rhea" id="RHEA:23984"/>
        <dbReference type="ChEBI" id="CHEBI:15378"/>
        <dbReference type="ChEBI" id="CHEBI:16113"/>
        <dbReference type="ChEBI" id="CHEBI:17759"/>
        <dbReference type="ChEBI" id="CHEBI:57783"/>
        <dbReference type="ChEBI" id="CHEBI:58349"/>
        <dbReference type="EC" id="1.3.1.21"/>
    </reaction>
    <physiologicalReaction direction="right-to-left" evidence="21">
        <dbReference type="Rhea" id="RHEA:23986"/>
    </physiologicalReaction>
</comment>
<evidence type="ECO:0000256" key="11">
    <source>
        <dbReference type="ARBA" id="ARBA00022989"/>
    </source>
</evidence>
<gene>
    <name evidence="24" type="ORF">RCL2_000610400</name>
</gene>
<dbReference type="Gene3D" id="1.20.120.1630">
    <property type="match status" value="1"/>
</dbReference>
<dbReference type="PANTHER" id="PTHR21257">
    <property type="entry name" value="DELTA(14)-STEROL REDUCTASE"/>
    <property type="match status" value="1"/>
</dbReference>
<keyword evidence="10" id="KW-0752">Steroid biosynthesis</keyword>
<keyword evidence="8" id="KW-0256">Endoplasmic reticulum</keyword>
<evidence type="ECO:0000256" key="13">
    <source>
        <dbReference type="ARBA" id="ARBA00023011"/>
    </source>
</evidence>
<evidence type="ECO:0000256" key="8">
    <source>
        <dbReference type="ARBA" id="ARBA00022824"/>
    </source>
</evidence>
<name>A0A8H3L4M7_9GLOM</name>
<evidence type="ECO:0000256" key="20">
    <source>
        <dbReference type="ARBA" id="ARBA00042688"/>
    </source>
</evidence>
<keyword evidence="16" id="KW-1207">Sterol metabolism</keyword>
<dbReference type="PROSITE" id="PS01018">
    <property type="entry name" value="STEROL_REDUCT_2"/>
    <property type="match status" value="1"/>
</dbReference>
<keyword evidence="6 23" id="KW-0812">Transmembrane</keyword>
<evidence type="ECO:0000256" key="16">
    <source>
        <dbReference type="ARBA" id="ARBA00023166"/>
    </source>
</evidence>